<reference evidence="6" key="1">
    <citation type="submission" date="2018-11" db="EMBL/GenBank/DDBJ databases">
        <title>Proposal to divide the Flavobacteriaceae and reorganize its genera based on Amino Acid Identity values calculated from whole genome sequences.</title>
        <authorList>
            <person name="Nicholson A.C."/>
            <person name="Gulvik C.A."/>
            <person name="Whitney A.M."/>
            <person name="Sheth M."/>
            <person name="Batra D."/>
            <person name="Pryor J."/>
            <person name="Bernardet J.-F."/>
            <person name="Hugo C."/>
            <person name="Kampfer P."/>
            <person name="Newman J.D."/>
            <person name="McQuiston J.R."/>
        </authorList>
    </citation>
    <scope>NUCLEOTIDE SEQUENCE [LARGE SCALE GENOMIC DNA]</scope>
    <source>
        <strain evidence="6">H6466</strain>
    </source>
</reference>
<feature type="transmembrane region" description="Helical" evidence="3">
    <location>
        <begin position="371"/>
        <end position="395"/>
    </location>
</feature>
<keyword evidence="3" id="KW-0472">Membrane</keyword>
<accession>A0A3G8ZHL6</accession>
<proteinExistence type="predicted"/>
<dbReference type="KEGG" id="eva:EIB75_00920"/>
<evidence type="ECO:0000256" key="2">
    <source>
        <dbReference type="SAM" id="MobiDB-lite"/>
    </source>
</evidence>
<gene>
    <name evidence="5" type="ORF">EIB75_00920</name>
</gene>
<keyword evidence="3" id="KW-1133">Transmembrane helix</keyword>
<dbReference type="NCBIfam" id="TIGR01760">
    <property type="entry name" value="tape_meas_TP901"/>
    <property type="match status" value="1"/>
</dbReference>
<dbReference type="AlphaFoldDB" id="A0A3G8ZHL6"/>
<evidence type="ECO:0000256" key="1">
    <source>
        <dbReference type="ARBA" id="ARBA00022612"/>
    </source>
</evidence>
<organism evidence="5 6">
    <name type="scientific">Epilithonimonas vandammei</name>
    <dbReference type="NCBI Taxonomy" id="2487072"/>
    <lineage>
        <taxon>Bacteria</taxon>
        <taxon>Pseudomonadati</taxon>
        <taxon>Bacteroidota</taxon>
        <taxon>Flavobacteriia</taxon>
        <taxon>Flavobacteriales</taxon>
        <taxon>Weeksellaceae</taxon>
        <taxon>Chryseobacterium group</taxon>
        <taxon>Epilithonimonas</taxon>
    </lineage>
</organism>
<evidence type="ECO:0000259" key="4">
    <source>
        <dbReference type="Pfam" id="PF10145"/>
    </source>
</evidence>
<feature type="transmembrane region" description="Helical" evidence="3">
    <location>
        <begin position="415"/>
        <end position="436"/>
    </location>
</feature>
<evidence type="ECO:0000256" key="3">
    <source>
        <dbReference type="SAM" id="Phobius"/>
    </source>
</evidence>
<keyword evidence="1" id="KW-1188">Viral release from host cell</keyword>
<dbReference type="PANTHER" id="PTHR37813:SF1">
    <property type="entry name" value="FELS-2 PROPHAGE PROTEIN"/>
    <property type="match status" value="1"/>
</dbReference>
<name>A0A3G8ZHL6_9FLAO</name>
<dbReference type="Pfam" id="PF10145">
    <property type="entry name" value="PhageMin_Tail"/>
    <property type="match status" value="1"/>
</dbReference>
<sequence length="699" mass="75210">MSNVLEYILNLKDGITDKITKISSASDKTTSKMQKLEKQTLDNQKAFDKAGKAAEGYRGKLSAMVSAIPGADVLMNPYVIATAALIGAGKAGMSFDEGMAKINTTAQLTAPQLEQLKDNIIETGMAAKANDLYALPEAYEKIISQTGDVIQSQDILKESIIGSKAGFTDQSIVADALAQSLSLIGKENATAREVLDTFFAAKRVGAGEFKDFANYMPGLIASGKALGITYKNVAGQFAFMTGKGFSAEKSAVLLENAYSALGKSDIREGLQAAGINVFDKKGMMRGFDEIFPELQKKLSKMSDNKKSSFLENIGLKDKEARSAFMALSSDVDGLKDSLSQVNKSTGETDKAMEYAQNPMMKLQALWTKAQYIGLQLGGVVGYVISPALDGLNFIVDKSIAGVKYWVDKLREGSPVIWGITAVIGSLAIGYGALALWEGIVTVATLAWEGAQWLLNAALTANPVGLIIAGIVLLIALIGYVIYKTDGWGKMWKQVVTNAKLNWELFTTSIKYMWESVTNNFMIGLNKIKSGWYEFKNAVGLGNQSENDSALKQIADDTKKRQDAIAKAKAENDKATAAAKSGVKNAFNNLSWNNKSLGDIVGGVKKKIEKVAGIEKPKLPGVDLDNSALGDDDKDKKKSKTNEAIATGGQRHNYITINLKDLIGVLNIYGKNFNEGSNQMQQQTEDALVRVLAMATTAGI</sequence>
<evidence type="ECO:0000313" key="5">
    <source>
        <dbReference type="EMBL" id="AZI53904.1"/>
    </source>
</evidence>
<keyword evidence="3" id="KW-0812">Transmembrane</keyword>
<dbReference type="PANTHER" id="PTHR37813">
    <property type="entry name" value="FELS-2 PROPHAGE PROTEIN"/>
    <property type="match status" value="1"/>
</dbReference>
<feature type="transmembrane region" description="Helical" evidence="3">
    <location>
        <begin position="456"/>
        <end position="482"/>
    </location>
</feature>
<dbReference type="RefSeq" id="WP_124985399.1">
    <property type="nucleotide sequence ID" value="NZ_CP034160.1"/>
</dbReference>
<feature type="domain" description="Phage tail tape measure protein" evidence="4">
    <location>
        <begin position="136"/>
        <end position="313"/>
    </location>
</feature>
<protein>
    <submittedName>
        <fullName evidence="5">Phage tail tape measure protein</fullName>
    </submittedName>
</protein>
<evidence type="ECO:0000313" key="6">
    <source>
        <dbReference type="Proteomes" id="UP000272316"/>
    </source>
</evidence>
<dbReference type="EMBL" id="CP034160">
    <property type="protein sequence ID" value="AZI53904.1"/>
    <property type="molecule type" value="Genomic_DNA"/>
</dbReference>
<feature type="region of interest" description="Disordered" evidence="2">
    <location>
        <begin position="622"/>
        <end position="641"/>
    </location>
</feature>
<dbReference type="Proteomes" id="UP000272316">
    <property type="component" value="Chromosome"/>
</dbReference>
<dbReference type="InterPro" id="IPR010090">
    <property type="entry name" value="Phage_tape_meas"/>
</dbReference>